<dbReference type="GO" id="GO:0008299">
    <property type="term" value="P:isoprenoid biosynthetic process"/>
    <property type="evidence" value="ECO:0007669"/>
    <property type="project" value="InterPro"/>
</dbReference>
<dbReference type="GO" id="GO:0046872">
    <property type="term" value="F:metal ion binding"/>
    <property type="evidence" value="ECO:0007669"/>
    <property type="project" value="UniProtKB-KW"/>
</dbReference>
<evidence type="ECO:0000256" key="4">
    <source>
        <dbReference type="ARBA" id="ARBA00022723"/>
    </source>
</evidence>
<keyword evidence="5" id="KW-0460">Magnesium</keyword>
<dbReference type="PROSITE" id="PS00444">
    <property type="entry name" value="POLYPRENYL_SYNTHASE_2"/>
    <property type="match status" value="1"/>
</dbReference>
<evidence type="ECO:0000256" key="5">
    <source>
        <dbReference type="ARBA" id="ARBA00022842"/>
    </source>
</evidence>
<dbReference type="Pfam" id="PF00348">
    <property type="entry name" value="polyprenyl_synt"/>
    <property type="match status" value="1"/>
</dbReference>
<proteinExistence type="inferred from homology"/>
<dbReference type="Proteomes" id="UP000176631">
    <property type="component" value="Unassembled WGS sequence"/>
</dbReference>
<evidence type="ECO:0000256" key="1">
    <source>
        <dbReference type="ARBA" id="ARBA00001946"/>
    </source>
</evidence>
<evidence type="ECO:0008006" key="9">
    <source>
        <dbReference type="Google" id="ProtNLM"/>
    </source>
</evidence>
<dbReference type="InterPro" id="IPR008949">
    <property type="entry name" value="Isoprenoid_synthase_dom_sf"/>
</dbReference>
<gene>
    <name evidence="7" type="ORF">A2172_03065</name>
</gene>
<name>A0A1G1W5W2_9BACT</name>
<dbReference type="GO" id="GO:0004659">
    <property type="term" value="F:prenyltransferase activity"/>
    <property type="evidence" value="ECO:0007669"/>
    <property type="project" value="InterPro"/>
</dbReference>
<dbReference type="CDD" id="cd00685">
    <property type="entry name" value="Trans_IPPS_HT"/>
    <property type="match status" value="1"/>
</dbReference>
<evidence type="ECO:0000256" key="3">
    <source>
        <dbReference type="ARBA" id="ARBA00022679"/>
    </source>
</evidence>
<dbReference type="PROSITE" id="PS00723">
    <property type="entry name" value="POLYPRENYL_SYNTHASE_1"/>
    <property type="match status" value="1"/>
</dbReference>
<dbReference type="InterPro" id="IPR000092">
    <property type="entry name" value="Polyprenyl_synt"/>
</dbReference>
<evidence type="ECO:0000313" key="7">
    <source>
        <dbReference type="EMBL" id="OGY23004.1"/>
    </source>
</evidence>
<sequence>MDRSLETSGKKASEFLAWFKKEIEPFLEEYFDEKIREASEVHPEAVVLVEEIRRMVGAGGKKIRSAFAYAAYVASGGRSHEAILYASAALELWHTFAIIHDDIIDESNLRRGQPTAHIAFDKFHQNRNFSGDSQRFGISAAILAGDLAFSFADELLDSAPFPAERIRRAKIYYNAMKQQTAYGEHLDVISQFKKQISEADVLKILEYKTAKYTIERPLHIGAALAGADEKYFQIFSAYGVPLGQAFQIQDDILGTFGKEEEIGKSVDSDIKEGKKTLLIIKAYELTNLLEKSVLNKVVGNKKASEGQIEKVREIIKSTGSLKYSDTLARELINQARGVMTASKLAEEGKNYLLQICDFLLVRAASLVDLR</sequence>
<dbReference type="SFLD" id="SFLDS00005">
    <property type="entry name" value="Isoprenoid_Synthase_Type_I"/>
    <property type="match status" value="1"/>
</dbReference>
<accession>A0A1G1W5W2</accession>
<comment type="similarity">
    <text evidence="2 6">Belongs to the FPP/GGPP synthase family.</text>
</comment>
<organism evidence="7 8">
    <name type="scientific">Candidatus Woykebacteria bacterium RBG_13_40_15</name>
    <dbReference type="NCBI Taxonomy" id="1802593"/>
    <lineage>
        <taxon>Bacteria</taxon>
        <taxon>Candidatus Woykeibacteriota</taxon>
    </lineage>
</organism>
<dbReference type="SUPFAM" id="SSF48576">
    <property type="entry name" value="Terpenoid synthases"/>
    <property type="match status" value="1"/>
</dbReference>
<reference evidence="7 8" key="1">
    <citation type="journal article" date="2016" name="Nat. Commun.">
        <title>Thousands of microbial genomes shed light on interconnected biogeochemical processes in an aquifer system.</title>
        <authorList>
            <person name="Anantharaman K."/>
            <person name="Brown C.T."/>
            <person name="Hug L.A."/>
            <person name="Sharon I."/>
            <person name="Castelle C.J."/>
            <person name="Probst A.J."/>
            <person name="Thomas B.C."/>
            <person name="Singh A."/>
            <person name="Wilkins M.J."/>
            <person name="Karaoz U."/>
            <person name="Brodie E.L."/>
            <person name="Williams K.H."/>
            <person name="Hubbard S.S."/>
            <person name="Banfield J.F."/>
        </authorList>
    </citation>
    <scope>NUCLEOTIDE SEQUENCE [LARGE SCALE GENOMIC DNA]</scope>
</reference>
<evidence type="ECO:0000313" key="8">
    <source>
        <dbReference type="Proteomes" id="UP000176631"/>
    </source>
</evidence>
<dbReference type="InterPro" id="IPR033749">
    <property type="entry name" value="Polyprenyl_synt_CS"/>
</dbReference>
<keyword evidence="3 6" id="KW-0808">Transferase</keyword>
<evidence type="ECO:0000256" key="6">
    <source>
        <dbReference type="RuleBase" id="RU004466"/>
    </source>
</evidence>
<dbReference type="STRING" id="1802593.A2172_03065"/>
<dbReference type="SFLD" id="SFLDG01017">
    <property type="entry name" value="Polyprenyl_Transferase_Like"/>
    <property type="match status" value="1"/>
</dbReference>
<comment type="caution">
    <text evidence="7">The sequence shown here is derived from an EMBL/GenBank/DDBJ whole genome shotgun (WGS) entry which is preliminary data.</text>
</comment>
<protein>
    <recommendedName>
        <fullName evidence="9">Polyprenyl synthetase</fullName>
    </recommendedName>
</protein>
<dbReference type="PANTHER" id="PTHR12001:SF85">
    <property type="entry name" value="SHORT CHAIN ISOPRENYL DIPHOSPHATE SYNTHASE"/>
    <property type="match status" value="1"/>
</dbReference>
<evidence type="ECO:0000256" key="2">
    <source>
        <dbReference type="ARBA" id="ARBA00006706"/>
    </source>
</evidence>
<dbReference type="EMBL" id="MHCP01000030">
    <property type="protein sequence ID" value="OGY23004.1"/>
    <property type="molecule type" value="Genomic_DNA"/>
</dbReference>
<dbReference type="Gene3D" id="1.10.600.10">
    <property type="entry name" value="Farnesyl Diphosphate Synthase"/>
    <property type="match status" value="1"/>
</dbReference>
<dbReference type="PANTHER" id="PTHR12001">
    <property type="entry name" value="GERANYLGERANYL PYROPHOSPHATE SYNTHASE"/>
    <property type="match status" value="1"/>
</dbReference>
<keyword evidence="4" id="KW-0479">Metal-binding</keyword>
<comment type="cofactor">
    <cofactor evidence="1">
        <name>Mg(2+)</name>
        <dbReference type="ChEBI" id="CHEBI:18420"/>
    </cofactor>
</comment>
<dbReference type="AlphaFoldDB" id="A0A1G1W5W2"/>